<accession>A0A561Q7U5</accession>
<dbReference type="EMBL" id="VIWP01000015">
    <property type="protein sequence ID" value="TWF46421.1"/>
    <property type="molecule type" value="Genomic_DNA"/>
</dbReference>
<evidence type="ECO:0000313" key="2">
    <source>
        <dbReference type="Proteomes" id="UP000320653"/>
    </source>
</evidence>
<dbReference type="Proteomes" id="UP000320653">
    <property type="component" value="Unassembled WGS sequence"/>
</dbReference>
<dbReference type="OrthoDB" id="5614897at2"/>
<dbReference type="RefSeq" id="WP_145643358.1">
    <property type="nucleotide sequence ID" value="NZ_VIWP01000015.1"/>
</dbReference>
<organism evidence="1 2">
    <name type="scientific">Neorhizobium alkalisoli</name>
    <dbReference type="NCBI Taxonomy" id="528178"/>
    <lineage>
        <taxon>Bacteria</taxon>
        <taxon>Pseudomonadati</taxon>
        <taxon>Pseudomonadota</taxon>
        <taxon>Alphaproteobacteria</taxon>
        <taxon>Hyphomicrobiales</taxon>
        <taxon>Rhizobiaceae</taxon>
        <taxon>Rhizobium/Agrobacterium group</taxon>
        <taxon>Neorhizobium</taxon>
    </lineage>
</organism>
<gene>
    <name evidence="1" type="ORF">FHW37_115118</name>
</gene>
<proteinExistence type="predicted"/>
<protein>
    <submittedName>
        <fullName evidence="1">Uncharacterized protein</fullName>
    </submittedName>
</protein>
<sequence length="492" mass="55585">MIKLGSNWQAVWDWLGARKQQNGINTAAAQVKAGNLRGAIKTFEDMLPRLKDRTTRAVVLQRLIKVRLQFAHRLTKAEKTKAAQREYRSTMRLLGHEVTSGSLSAGRAIALIGFTLERLARHNQTKWISELRGKHPAISRQPVSPAEQLEKMVVADTLSSSAAQQLVADIAPESAPMAWWMTMHDLLYRRGLVRAAIATKQAAARSYLADGYPQPDKAMQIAAAIFLDDRNRIEEMINAISDHRLKRDGWLSLGELDRARSLHAAMLSPSDRRFARWLDGKSVAVVGPARNSLGNGEFIDTHDRVVRTNFIANDAFRAAGSMIGTRTDAAYYNSIFLQRQPQAVVGTMRNERVDFTMLRTPLERIRIGWQTRGRRTRTYYFTPSVFMARGYAMRHILQDLALTPSGSITCFGSDFFLGANSHFEGYATWRHAFEHAESYIVHDPLDCWRFMKILFDSGLVKADAVLDQILRLNEDDFILALERRFHGRSVGA</sequence>
<dbReference type="AlphaFoldDB" id="A0A561Q7U5"/>
<evidence type="ECO:0000313" key="1">
    <source>
        <dbReference type="EMBL" id="TWF46421.1"/>
    </source>
</evidence>
<reference evidence="1 2" key="1">
    <citation type="submission" date="2019-06" db="EMBL/GenBank/DDBJ databases">
        <title>Sorghum-associated microbial communities from plants grown in Nebraska, USA.</title>
        <authorList>
            <person name="Schachtman D."/>
        </authorList>
    </citation>
    <scope>NUCLEOTIDE SEQUENCE [LARGE SCALE GENOMIC DNA]</scope>
    <source>
        <strain evidence="1 2">1225</strain>
    </source>
</reference>
<comment type="caution">
    <text evidence="1">The sequence shown here is derived from an EMBL/GenBank/DDBJ whole genome shotgun (WGS) entry which is preliminary data.</text>
</comment>
<keyword evidence="2" id="KW-1185">Reference proteome</keyword>
<name>A0A561Q7U5_9HYPH</name>